<keyword evidence="2" id="KW-0378">Hydrolase</keyword>
<accession>A0A2S7F6Y4</accession>
<protein>
    <submittedName>
        <fullName evidence="4">DNA-binding protein</fullName>
    </submittedName>
</protein>
<reference evidence="4 5" key="1">
    <citation type="submission" date="2016-01" db="EMBL/GenBank/DDBJ databases">
        <title>Characterization of the Clostridium difficile lineages that are prevalent in Hong Kong and China.</title>
        <authorList>
            <person name="Kwok J.S.-L."/>
            <person name="Lam W.-Y."/>
            <person name="Ip M."/>
            <person name="Chan T.-F."/>
            <person name="Hawkey P.M."/>
            <person name="Tsui S.K.-W."/>
        </authorList>
    </citation>
    <scope>NUCLEOTIDE SEQUENCE [LARGE SCALE GENOMIC DNA]</scope>
    <source>
        <strain evidence="4 5">300064</strain>
    </source>
</reference>
<dbReference type="GO" id="GO:0003677">
    <property type="term" value="F:DNA binding"/>
    <property type="evidence" value="ECO:0007669"/>
    <property type="project" value="UniProtKB-KW"/>
</dbReference>
<keyword evidence="1" id="KW-0479">Metal-binding</keyword>
<feature type="domain" description="HIRAN" evidence="3">
    <location>
        <begin position="532"/>
        <end position="632"/>
    </location>
</feature>
<organism evidence="4 5">
    <name type="scientific">Clostridium butyricum</name>
    <dbReference type="NCBI Taxonomy" id="1492"/>
    <lineage>
        <taxon>Bacteria</taxon>
        <taxon>Bacillati</taxon>
        <taxon>Bacillota</taxon>
        <taxon>Clostridia</taxon>
        <taxon>Eubacteriales</taxon>
        <taxon>Clostridiaceae</taxon>
        <taxon>Clostridium</taxon>
    </lineage>
</organism>
<evidence type="ECO:0000259" key="3">
    <source>
        <dbReference type="SMART" id="SM00910"/>
    </source>
</evidence>
<dbReference type="Pfam" id="PF08797">
    <property type="entry name" value="HIRAN"/>
    <property type="match status" value="1"/>
</dbReference>
<keyword evidence="4" id="KW-0238">DNA-binding</keyword>
<dbReference type="Proteomes" id="UP000238081">
    <property type="component" value="Unassembled WGS sequence"/>
</dbReference>
<gene>
    <name evidence="4" type="ORF">AWN73_18145</name>
</gene>
<dbReference type="AlphaFoldDB" id="A0A2S7F6Y4"/>
<dbReference type="RefSeq" id="WP_043662115.1">
    <property type="nucleotide sequence ID" value="NZ_JSEG01000002.1"/>
</dbReference>
<dbReference type="Gene3D" id="3.30.70.2330">
    <property type="match status" value="1"/>
</dbReference>
<comment type="caution">
    <text evidence="4">The sequence shown here is derived from an EMBL/GenBank/DDBJ whole genome shotgun (WGS) entry which is preliminary data.</text>
</comment>
<sequence>MVKDFEDRCVFDELKEFYYNNNGELYSYQDFEKSGVKEFNMSSHKINDLKVYEKNRLADDFIRIFLDIAQDKEEITVLDGYVTLNPVINYYENLEKLFKCIYEYENNKIYIENLIYKIITKSNSKELIKGALIGAYIIKINNIEEILKIYEIHNEYLFYVLNGYEHIGLSNNEFFEIAKKSKGYGKFFSILHLKPVNYEISDWMIEEGCNNNVAITELVCLSMLSIDILDYMNKTTFSKEKIENLSKSFSIMFSDYGVKEIRDEVSVCEKLLEEINENAADIYSLYVTISILYSLEADLIDYYKEKKINLQISLYNKYKNIIDMCKKICKKEHWKTVVENELTNIELETSILITCAEKIGYKIKKKDFEILFKRDYENALLYKYAFSVGNKNIKKCAYNIAMKNLSVSELSSGPGEFTIDKLKYEDIQHVCFFIMSKYMNYEDFADEYKEFNLRAIKSPLIETRIQASSNLEKFKGKFDLKEIEYIKNSIISESVSSVRRALNSLLTDDYKREKKIVNVDNFSDMTIHVKDIYLISANIENNNTYDRSELFNKLKEDDMVYLIRDSDNLDNSNVILVTTDKGLVIGTIPINLGEIIKNLIDNGKYFYGIVEKISDNYEEISIGVVMSYRDVVDEIGDTLMLLSDDVNEFIQ</sequence>
<dbReference type="GO" id="GO:0008270">
    <property type="term" value="F:zinc ion binding"/>
    <property type="evidence" value="ECO:0007669"/>
    <property type="project" value="InterPro"/>
</dbReference>
<evidence type="ECO:0000256" key="1">
    <source>
        <dbReference type="ARBA" id="ARBA00022723"/>
    </source>
</evidence>
<evidence type="ECO:0000256" key="2">
    <source>
        <dbReference type="ARBA" id="ARBA00022801"/>
    </source>
</evidence>
<name>A0A2S7F6Y4_CLOBU</name>
<dbReference type="SMART" id="SM00910">
    <property type="entry name" value="HIRAN"/>
    <property type="match status" value="1"/>
</dbReference>
<dbReference type="InterPro" id="IPR014905">
    <property type="entry name" value="HIRAN"/>
</dbReference>
<dbReference type="GO" id="GO:0016818">
    <property type="term" value="F:hydrolase activity, acting on acid anhydrides, in phosphorus-containing anhydrides"/>
    <property type="evidence" value="ECO:0007669"/>
    <property type="project" value="InterPro"/>
</dbReference>
<dbReference type="EMBL" id="LRDH01000135">
    <property type="protein sequence ID" value="PPV12672.1"/>
    <property type="molecule type" value="Genomic_DNA"/>
</dbReference>
<proteinExistence type="predicted"/>
<evidence type="ECO:0000313" key="4">
    <source>
        <dbReference type="EMBL" id="PPV12672.1"/>
    </source>
</evidence>
<evidence type="ECO:0000313" key="5">
    <source>
        <dbReference type="Proteomes" id="UP000238081"/>
    </source>
</evidence>